<feature type="domain" description="Reverse transcriptase" evidence="3">
    <location>
        <begin position="86"/>
        <end position="326"/>
    </location>
</feature>
<dbReference type="Pfam" id="PF00078">
    <property type="entry name" value="RVT_1"/>
    <property type="match status" value="1"/>
</dbReference>
<dbReference type="InterPro" id="IPR000477">
    <property type="entry name" value="RT_dom"/>
</dbReference>
<dbReference type="Gene3D" id="3.30.70.270">
    <property type="match status" value="1"/>
</dbReference>
<dbReference type="EMBL" id="MRCY01000355">
    <property type="protein sequence ID" value="RKK88931.1"/>
    <property type="molecule type" value="Genomic_DNA"/>
</dbReference>
<keyword evidence="2" id="KW-0496">Mitochondrion</keyword>
<dbReference type="AlphaFoldDB" id="A0A420P8S7"/>
<dbReference type="InterPro" id="IPR012337">
    <property type="entry name" value="RNaseH-like_sf"/>
</dbReference>
<dbReference type="VEuPathDB" id="FungiDB:HZS61_004987"/>
<evidence type="ECO:0000313" key="4">
    <source>
        <dbReference type="EMBL" id="RKK88931.1"/>
    </source>
</evidence>
<reference evidence="4 5" key="1">
    <citation type="journal article" date="2018" name="Sci. Rep.">
        <title>Characterisation of pathogen-specific regions and novel effector candidates in Fusarium oxysporum f. sp. cepae.</title>
        <authorList>
            <person name="Armitage A.D."/>
            <person name="Taylor A."/>
            <person name="Sobczyk M.K."/>
            <person name="Baxter L."/>
            <person name="Greenfield B.P."/>
            <person name="Bates H.J."/>
            <person name="Wilson F."/>
            <person name="Jackson A.C."/>
            <person name="Ott S."/>
            <person name="Harrison R.J."/>
            <person name="Clarkson J.P."/>
        </authorList>
    </citation>
    <scope>NUCLEOTIDE SEQUENCE [LARGE SCALE GENOMIC DNA]</scope>
    <source>
        <strain evidence="4 5">Fo_A28</strain>
    </source>
</reference>
<dbReference type="CDD" id="cd01650">
    <property type="entry name" value="RT_nLTR_like"/>
    <property type="match status" value="1"/>
</dbReference>
<proteinExistence type="predicted"/>
<evidence type="ECO:0000259" key="3">
    <source>
        <dbReference type="PROSITE" id="PS50878"/>
    </source>
</evidence>
<dbReference type="SUPFAM" id="SSF56672">
    <property type="entry name" value="DNA/RNA polymerases"/>
    <property type="match status" value="1"/>
</dbReference>
<evidence type="ECO:0000256" key="1">
    <source>
        <dbReference type="ARBA" id="ARBA00004173"/>
    </source>
</evidence>
<dbReference type="InterPro" id="IPR043128">
    <property type="entry name" value="Rev_trsase/Diguanyl_cyclase"/>
</dbReference>
<comment type="subcellular location">
    <subcellularLocation>
        <location evidence="1">Mitochondrion</location>
    </subcellularLocation>
</comment>
<dbReference type="PROSITE" id="PS50878">
    <property type="entry name" value="RT_POL"/>
    <property type="match status" value="1"/>
</dbReference>
<dbReference type="GO" id="GO:0003676">
    <property type="term" value="F:nucleic acid binding"/>
    <property type="evidence" value="ECO:0007669"/>
    <property type="project" value="InterPro"/>
</dbReference>
<organism evidence="4 5">
    <name type="scientific">Fusarium oxysporum</name>
    <name type="common">Fusarium vascular wilt</name>
    <dbReference type="NCBI Taxonomy" id="5507"/>
    <lineage>
        <taxon>Eukaryota</taxon>
        <taxon>Fungi</taxon>
        <taxon>Dikarya</taxon>
        <taxon>Ascomycota</taxon>
        <taxon>Pezizomycotina</taxon>
        <taxon>Sordariomycetes</taxon>
        <taxon>Hypocreomycetidae</taxon>
        <taxon>Hypocreales</taxon>
        <taxon>Nectriaceae</taxon>
        <taxon>Fusarium</taxon>
        <taxon>Fusarium oxysporum species complex</taxon>
    </lineage>
</organism>
<dbReference type="PANTHER" id="PTHR33481">
    <property type="entry name" value="REVERSE TRANSCRIPTASE"/>
    <property type="match status" value="1"/>
</dbReference>
<evidence type="ECO:0000256" key="2">
    <source>
        <dbReference type="ARBA" id="ARBA00023128"/>
    </source>
</evidence>
<gene>
    <name evidence="4" type="ORF">BFJ68_g16830</name>
</gene>
<dbReference type="Proteomes" id="UP000285860">
    <property type="component" value="Unassembled WGS sequence"/>
</dbReference>
<protein>
    <recommendedName>
        <fullName evidence="3">Reverse transcriptase domain-containing protein</fullName>
    </recommendedName>
</protein>
<dbReference type="GO" id="GO:0005739">
    <property type="term" value="C:mitochondrion"/>
    <property type="evidence" value="ECO:0007669"/>
    <property type="project" value="UniProtKB-SubCell"/>
</dbReference>
<dbReference type="InterPro" id="IPR043502">
    <property type="entry name" value="DNA/RNA_pol_sf"/>
</dbReference>
<sequence>MEKAEALRTALLERFTDADDLDYDPLTAHIIPRRFIPWQAHVSDAEVRDATITVKSTSQGTDGISVRLLKACWSAIKDHVLRLFQACINIGYHPRSFRTTEVVMLRKPNKKDLTSTRSWRTIALLSCLGKGLERILARRVASTALAFRVISPQQAGAIPTRSATDLLACVTHDIEHSLENRHTATMMTLDVQGAFDAVLLCGFFMEDRQARVRLEVTVTKTKNIKCGSPQGSPLSPILFILYIADIFLQDTEHRFGYADDICVLRTGRSLEEIVEKLGENLRQILGWGAEHKVKFNPEKCELKHFTRSRDNTHSPEVAAPEFDFTIPEQPGTAVRWLEVWFDRKLIFSHHVKKRTTQASVVVHHIRNLANTRRGSSAASLQKAVTTCVLPVLTYGAEAWYAGSTKSRKIASLAKTETVPTRQEHLLDEISRVLGGAIWAVLPIRQTTPKETLYRDSGISTARVALEQSRYRFGHRLRAVDTEHPLARRAARRPYPPGRRYGELQPARTRLQLAAELIPEFPRPHYTPRQYLPNRGPPTGNKSKKEAAELFIAWLKELPDSRVMVYSDGSKSTNGAVGWGYAIYRNGKKIHQGKGRLGLAEVFDGEAEGATHGLIQACRIRPGQVIHVCVDKMCPKRLSLCSAK</sequence>
<comment type="caution">
    <text evidence="4">The sequence shown here is derived from an EMBL/GenBank/DDBJ whole genome shotgun (WGS) entry which is preliminary data.</text>
</comment>
<dbReference type="VEuPathDB" id="FungiDB:FOC4_g10003991"/>
<dbReference type="PANTHER" id="PTHR33481:SF1">
    <property type="entry name" value="ENDONUCLEASE_EXONUCLEASE_PHOSPHATASE DOMAIN-CONTAINING PROTEIN-RELATED"/>
    <property type="match status" value="1"/>
</dbReference>
<evidence type="ECO:0000313" key="5">
    <source>
        <dbReference type="Proteomes" id="UP000285860"/>
    </source>
</evidence>
<dbReference type="InterPro" id="IPR036397">
    <property type="entry name" value="RNaseH_sf"/>
</dbReference>
<dbReference type="Gene3D" id="3.30.420.10">
    <property type="entry name" value="Ribonuclease H-like superfamily/Ribonuclease H"/>
    <property type="match status" value="1"/>
</dbReference>
<accession>A0A420P8S7</accession>
<dbReference type="SUPFAM" id="SSF53098">
    <property type="entry name" value="Ribonuclease H-like"/>
    <property type="match status" value="1"/>
</dbReference>
<name>A0A420P8S7_FUSOX</name>